<evidence type="ECO:0000256" key="8">
    <source>
        <dbReference type="SAM" id="Coils"/>
    </source>
</evidence>
<keyword evidence="4" id="KW-0507">mRNA processing</keyword>
<comment type="similarity">
    <text evidence="2">Belongs to the ISY1 family.</text>
</comment>
<protein>
    <recommendedName>
        <fullName evidence="3">Pre-mRNA-splicing factor ISY1</fullName>
    </recommendedName>
    <alternativeName>
        <fullName evidence="7">Pre-mRNA-splicing factor isy1</fullName>
    </alternativeName>
</protein>
<evidence type="ECO:0000256" key="5">
    <source>
        <dbReference type="ARBA" id="ARBA00023187"/>
    </source>
</evidence>
<keyword evidence="4" id="KW-0747">Spliceosome</keyword>
<keyword evidence="5" id="KW-0508">mRNA splicing</keyword>
<reference evidence="10" key="1">
    <citation type="journal article" date="2015" name="J. Biotechnol.">
        <title>The structure of the Cyberlindnera jadinii genome and its relation to Candida utilis analyzed by the occurrence of single nucleotide polymorphisms.</title>
        <authorList>
            <person name="Rupp O."/>
            <person name="Brinkrolf K."/>
            <person name="Buerth C."/>
            <person name="Kunigo M."/>
            <person name="Schneider J."/>
            <person name="Jaenicke S."/>
            <person name="Goesmann A."/>
            <person name="Puehler A."/>
            <person name="Jaeger K.-E."/>
            <person name="Ernst J.F."/>
        </authorList>
    </citation>
    <scope>NUCLEOTIDE SEQUENCE [LARGE SCALE GENOMIC DNA]</scope>
    <source>
        <strain evidence="10">ATCC 18201 / CBS 1600 / BCRC 20928 / JCM 3617 / NBRC 0987 / NRRL Y-1542</strain>
    </source>
</reference>
<dbReference type="Proteomes" id="UP000038830">
    <property type="component" value="Unassembled WGS sequence"/>
</dbReference>
<dbReference type="Gene3D" id="1.10.287.660">
    <property type="entry name" value="Helix hairpin bin"/>
    <property type="match status" value="1"/>
</dbReference>
<dbReference type="Pfam" id="PF06246">
    <property type="entry name" value="Isy1"/>
    <property type="match status" value="1"/>
</dbReference>
<feature type="coiled-coil region" evidence="8">
    <location>
        <begin position="132"/>
        <end position="166"/>
    </location>
</feature>
<gene>
    <name evidence="9" type="ORF">BN1211_1594</name>
</gene>
<dbReference type="FunFam" id="1.10.287.660:FF:000001">
    <property type="entry name" value="pre-mRNA-splicing factor ISY1 homolog"/>
    <property type="match status" value="1"/>
</dbReference>
<dbReference type="GO" id="GO:0005684">
    <property type="term" value="C:U2-type spliceosomal complex"/>
    <property type="evidence" value="ECO:0007669"/>
    <property type="project" value="UniProtKB-ARBA"/>
</dbReference>
<dbReference type="GO" id="GO:0071014">
    <property type="term" value="C:post-mRNA release spliceosomal complex"/>
    <property type="evidence" value="ECO:0007669"/>
    <property type="project" value="UniProtKB-ARBA"/>
</dbReference>
<evidence type="ECO:0000256" key="4">
    <source>
        <dbReference type="ARBA" id="ARBA00022728"/>
    </source>
</evidence>
<name>A0A0H5C1T3_CYBJN</name>
<dbReference type="InterPro" id="IPR029012">
    <property type="entry name" value="Helix_hairpin_bin_sf"/>
</dbReference>
<dbReference type="EMBL" id="CDQK01000002">
    <property type="protein sequence ID" value="CEP21492.1"/>
    <property type="molecule type" value="Genomic_DNA"/>
</dbReference>
<accession>A0A0H5C1T3</accession>
<dbReference type="PANTHER" id="PTHR13021">
    <property type="entry name" value="PRE-MRNA-SPLICING FACTOR ISY1"/>
    <property type="match status" value="1"/>
</dbReference>
<dbReference type="InterPro" id="IPR009360">
    <property type="entry name" value="Isy1"/>
</dbReference>
<sequence length="278" mass="32846">MSRNSDKANTVLFRYQEQQAEANGYIDYNSTQRPRAVQKVSTLKDAEAWRKQVLTEINQKVTKIQDVSLSDYQLRDLNDEINKLMRERVAWEYRIKELGGADYKMSSNSKIAGGVVIRGYRYFGRAKELPGVKELLEKQQMEQREKQQMKNKMKNNAQRLKELEQRVGLEYYGYRDEEPRINADNSKKVLRHAKDILGDLLQTDQEVEIHADDDDECKADTDALLRYERKITRQRLKQKKQCNSPEFTLDSEEPPTLQQMEKIIVDRRRLQLEQRLNL</sequence>
<evidence type="ECO:0000313" key="9">
    <source>
        <dbReference type="EMBL" id="CEP21492.1"/>
    </source>
</evidence>
<dbReference type="GO" id="GO:0000974">
    <property type="term" value="C:Prp19 complex"/>
    <property type="evidence" value="ECO:0007669"/>
    <property type="project" value="UniProtKB-ARBA"/>
</dbReference>
<evidence type="ECO:0000256" key="1">
    <source>
        <dbReference type="ARBA" id="ARBA00004123"/>
    </source>
</evidence>
<evidence type="ECO:0000256" key="3">
    <source>
        <dbReference type="ARBA" id="ARBA00019194"/>
    </source>
</evidence>
<organism evidence="9 10">
    <name type="scientific">Cyberlindnera jadinii (strain ATCC 18201 / CBS 1600 / BCRC 20928 / JCM 3617 / NBRC 0987 / NRRL Y-1542)</name>
    <name type="common">Torula yeast</name>
    <name type="synonym">Candida utilis</name>
    <dbReference type="NCBI Taxonomy" id="983966"/>
    <lineage>
        <taxon>Eukaryota</taxon>
        <taxon>Fungi</taxon>
        <taxon>Dikarya</taxon>
        <taxon>Ascomycota</taxon>
        <taxon>Saccharomycotina</taxon>
        <taxon>Saccharomycetes</taxon>
        <taxon>Phaffomycetales</taxon>
        <taxon>Phaffomycetaceae</taxon>
        <taxon>Cyberlindnera</taxon>
    </lineage>
</organism>
<keyword evidence="6" id="KW-0539">Nucleus</keyword>
<dbReference type="InterPro" id="IPR037200">
    <property type="entry name" value="Isy1_sf"/>
</dbReference>
<keyword evidence="8" id="KW-0175">Coiled coil</keyword>
<dbReference type="SUPFAM" id="SSF140102">
    <property type="entry name" value="ISY1 domain-like"/>
    <property type="match status" value="1"/>
</dbReference>
<evidence type="ECO:0000256" key="7">
    <source>
        <dbReference type="ARBA" id="ARBA00073166"/>
    </source>
</evidence>
<proteinExistence type="inferred from homology"/>
<dbReference type="GO" id="GO:0000350">
    <property type="term" value="P:generation of catalytic spliceosome for second transesterification step"/>
    <property type="evidence" value="ECO:0007669"/>
    <property type="project" value="InterPro"/>
</dbReference>
<comment type="subcellular location">
    <subcellularLocation>
        <location evidence="1">Nucleus</location>
    </subcellularLocation>
</comment>
<evidence type="ECO:0000313" key="10">
    <source>
        <dbReference type="Proteomes" id="UP000038830"/>
    </source>
</evidence>
<dbReference type="AlphaFoldDB" id="A0A0H5C1T3"/>
<evidence type="ECO:0000256" key="6">
    <source>
        <dbReference type="ARBA" id="ARBA00023242"/>
    </source>
</evidence>
<evidence type="ECO:0000256" key="2">
    <source>
        <dbReference type="ARBA" id="ARBA00007002"/>
    </source>
</evidence>